<evidence type="ECO:0000259" key="1">
    <source>
        <dbReference type="PROSITE" id="PS51750"/>
    </source>
</evidence>
<name>R6RDI1_9FIRM</name>
<sequence length="243" mass="27776">MEISTFNNTEFGEIRTIQKNGEVLFCGKDIAAALGYADPKKAIIQHCKENGVAIYPLIDSMGREQQAKFITEGNVYRLIAHSKLPGAERFERWVFDEVLPSLRKNGAYMTDDVLEQALTSPDFLIELATRLKSEKVKNAQLTVSNQIMQPKADYFDMLVDRNLLTGIRDTAKELGIRQNDFVRFLLDKSYLFRTKKGKLRPYATYVDSGLFEMKEFVNDKTGYTDTQTMITPKGKETFRLLCI</sequence>
<dbReference type="InterPro" id="IPR003497">
    <property type="entry name" value="BRO_N_domain"/>
</dbReference>
<dbReference type="GO" id="GO:0003677">
    <property type="term" value="F:DNA binding"/>
    <property type="evidence" value="ECO:0007669"/>
    <property type="project" value="InterPro"/>
</dbReference>
<reference evidence="2" key="1">
    <citation type="submission" date="2012-11" db="EMBL/GenBank/DDBJ databases">
        <title>Dependencies among metagenomic species, viruses, plasmids and units of genetic variation.</title>
        <authorList>
            <person name="Nielsen H.B."/>
            <person name="Almeida M."/>
            <person name="Juncker A.S."/>
            <person name="Rasmussen S."/>
            <person name="Li J."/>
            <person name="Sunagawa S."/>
            <person name="Plichta D."/>
            <person name="Gautier L."/>
            <person name="Le Chatelier E."/>
            <person name="Peletier E."/>
            <person name="Bonde I."/>
            <person name="Nielsen T."/>
            <person name="Manichanh C."/>
            <person name="Arumugam M."/>
            <person name="Batto J."/>
            <person name="Santos M.B.Q.D."/>
            <person name="Blom N."/>
            <person name="Borruel N."/>
            <person name="Burgdorf K.S."/>
            <person name="Boumezbeur F."/>
            <person name="Casellas F."/>
            <person name="Dore J."/>
            <person name="Guarner F."/>
            <person name="Hansen T."/>
            <person name="Hildebrand F."/>
            <person name="Kaas R.S."/>
            <person name="Kennedy S."/>
            <person name="Kristiansen K."/>
            <person name="Kultima J.R."/>
            <person name="Leonard P."/>
            <person name="Levenez F."/>
            <person name="Lund O."/>
            <person name="Moumen B."/>
            <person name="Le Paslier D."/>
            <person name="Pons N."/>
            <person name="Pedersen O."/>
            <person name="Prifti E."/>
            <person name="Qin J."/>
            <person name="Raes J."/>
            <person name="Tap J."/>
            <person name="Tims S."/>
            <person name="Ussery D.W."/>
            <person name="Yamada T."/>
            <person name="MetaHit consortium"/>
            <person name="Renault P."/>
            <person name="Sicheritz-Ponten T."/>
            <person name="Bork P."/>
            <person name="Wang J."/>
            <person name="Brunak S."/>
            <person name="Ehrlich S.D."/>
        </authorList>
    </citation>
    <scope>NUCLEOTIDE SEQUENCE [LARGE SCALE GENOMIC DNA]</scope>
</reference>
<dbReference type="EMBL" id="CBFJ010000131">
    <property type="protein sequence ID" value="CDC46943.1"/>
    <property type="molecule type" value="Genomic_DNA"/>
</dbReference>
<protein>
    <submittedName>
        <fullName evidence="2">Putative antirepressor-phage associated</fullName>
    </submittedName>
</protein>
<gene>
    <name evidence="2" type="ORF">BN788_02113</name>
</gene>
<dbReference type="InterPro" id="IPR005039">
    <property type="entry name" value="Ant_C"/>
</dbReference>
<dbReference type="SMART" id="SM01040">
    <property type="entry name" value="Bro-N"/>
    <property type="match status" value="1"/>
</dbReference>
<feature type="domain" description="Bro-N" evidence="1">
    <location>
        <begin position="1"/>
        <end position="106"/>
    </location>
</feature>
<dbReference type="PROSITE" id="PS51750">
    <property type="entry name" value="BRO_N"/>
    <property type="match status" value="1"/>
</dbReference>
<dbReference type="Proteomes" id="UP000018142">
    <property type="component" value="Unassembled WGS sequence"/>
</dbReference>
<evidence type="ECO:0000313" key="2">
    <source>
        <dbReference type="EMBL" id="CDC46943.1"/>
    </source>
</evidence>
<proteinExistence type="predicted"/>
<dbReference type="Pfam" id="PF03374">
    <property type="entry name" value="ANT"/>
    <property type="match status" value="1"/>
</dbReference>
<evidence type="ECO:0000313" key="3">
    <source>
        <dbReference type="Proteomes" id="UP000018142"/>
    </source>
</evidence>
<dbReference type="PANTHER" id="PTHR36180:SF2">
    <property type="entry name" value="BRO FAMILY PROTEIN"/>
    <property type="match status" value="1"/>
</dbReference>
<accession>R6RDI1</accession>
<organism evidence="2 3">
    <name type="scientific">[Eubacterium] siraeum CAG:80</name>
    <dbReference type="NCBI Taxonomy" id="1263080"/>
    <lineage>
        <taxon>Bacteria</taxon>
        <taxon>Bacillati</taxon>
        <taxon>Bacillota</taxon>
        <taxon>Clostridia</taxon>
        <taxon>Eubacteriales</taxon>
        <taxon>Oscillospiraceae</taxon>
        <taxon>Oscillospiraceae incertae sedis</taxon>
    </lineage>
</organism>
<dbReference type="Pfam" id="PF02498">
    <property type="entry name" value="Bro-N"/>
    <property type="match status" value="1"/>
</dbReference>
<comment type="caution">
    <text evidence="2">The sequence shown here is derived from an EMBL/GenBank/DDBJ whole genome shotgun (WGS) entry which is preliminary data.</text>
</comment>
<dbReference type="AlphaFoldDB" id="R6RDI1"/>
<dbReference type="PANTHER" id="PTHR36180">
    <property type="entry name" value="DNA-BINDING PROTEIN-RELATED-RELATED"/>
    <property type="match status" value="1"/>
</dbReference>